<evidence type="ECO:0000256" key="5">
    <source>
        <dbReference type="ARBA" id="ARBA00023163"/>
    </source>
</evidence>
<evidence type="ECO:0000313" key="7">
    <source>
        <dbReference type="EMBL" id="ANH83265.1"/>
    </source>
</evidence>
<gene>
    <name evidence="7" type="ORF">A8C56_21815</name>
</gene>
<dbReference type="InterPro" id="IPR036388">
    <property type="entry name" value="WH-like_DNA-bd_sf"/>
</dbReference>
<feature type="domain" description="HTH gntR-type" evidence="6">
    <location>
        <begin position="21"/>
        <end position="89"/>
    </location>
</feature>
<dbReference type="OrthoDB" id="594134at2"/>
<evidence type="ECO:0000313" key="8">
    <source>
        <dbReference type="Proteomes" id="UP000077667"/>
    </source>
</evidence>
<evidence type="ECO:0000256" key="1">
    <source>
        <dbReference type="ARBA" id="ARBA00005384"/>
    </source>
</evidence>
<dbReference type="InterPro" id="IPR015421">
    <property type="entry name" value="PyrdxlP-dep_Trfase_major"/>
</dbReference>
<dbReference type="Pfam" id="PF00392">
    <property type="entry name" value="GntR"/>
    <property type="match status" value="1"/>
</dbReference>
<evidence type="ECO:0000256" key="2">
    <source>
        <dbReference type="ARBA" id="ARBA00022898"/>
    </source>
</evidence>
<dbReference type="GO" id="GO:0030170">
    <property type="term" value="F:pyridoxal phosphate binding"/>
    <property type="evidence" value="ECO:0007669"/>
    <property type="project" value="InterPro"/>
</dbReference>
<dbReference type="GO" id="GO:0003677">
    <property type="term" value="F:DNA binding"/>
    <property type="evidence" value="ECO:0007669"/>
    <property type="project" value="UniProtKB-KW"/>
</dbReference>
<keyword evidence="3" id="KW-0805">Transcription regulation</keyword>
<dbReference type="GO" id="GO:0003700">
    <property type="term" value="F:DNA-binding transcription factor activity"/>
    <property type="evidence" value="ECO:0007669"/>
    <property type="project" value="InterPro"/>
</dbReference>
<dbReference type="InterPro" id="IPR000524">
    <property type="entry name" value="Tscrpt_reg_HTH_GntR"/>
</dbReference>
<dbReference type="CDD" id="cd07377">
    <property type="entry name" value="WHTH_GntR"/>
    <property type="match status" value="1"/>
</dbReference>
<dbReference type="CDD" id="cd00609">
    <property type="entry name" value="AAT_like"/>
    <property type="match status" value="1"/>
</dbReference>
<organism evidence="7 8">
    <name type="scientific">Niabella ginsenosidivorans</name>
    <dbReference type="NCBI Taxonomy" id="1176587"/>
    <lineage>
        <taxon>Bacteria</taxon>
        <taxon>Pseudomonadati</taxon>
        <taxon>Bacteroidota</taxon>
        <taxon>Chitinophagia</taxon>
        <taxon>Chitinophagales</taxon>
        <taxon>Chitinophagaceae</taxon>
        <taxon>Niabella</taxon>
    </lineage>
</organism>
<dbReference type="InterPro" id="IPR036390">
    <property type="entry name" value="WH_DNA-bd_sf"/>
</dbReference>
<dbReference type="STRING" id="1176587.A8C56_21815"/>
<dbReference type="SUPFAM" id="SSF53383">
    <property type="entry name" value="PLP-dependent transferases"/>
    <property type="match status" value="1"/>
</dbReference>
<keyword evidence="2" id="KW-0663">Pyridoxal phosphate</keyword>
<dbReference type="EMBL" id="CP015772">
    <property type="protein sequence ID" value="ANH83265.1"/>
    <property type="molecule type" value="Genomic_DNA"/>
</dbReference>
<accession>A0A1A9I7E8</accession>
<dbReference type="SMART" id="SM00345">
    <property type="entry name" value="HTH_GNTR"/>
    <property type="match status" value="1"/>
</dbReference>
<dbReference type="InterPro" id="IPR015424">
    <property type="entry name" value="PyrdxlP-dep_Trfase"/>
</dbReference>
<proteinExistence type="inferred from homology"/>
<name>A0A1A9I7E8_9BACT</name>
<dbReference type="KEGG" id="nia:A8C56_21815"/>
<dbReference type="Pfam" id="PF00155">
    <property type="entry name" value="Aminotran_1_2"/>
    <property type="match status" value="1"/>
</dbReference>
<keyword evidence="8" id="KW-1185">Reference proteome</keyword>
<evidence type="ECO:0000256" key="3">
    <source>
        <dbReference type="ARBA" id="ARBA00023015"/>
    </source>
</evidence>
<dbReference type="PANTHER" id="PTHR46577">
    <property type="entry name" value="HTH-TYPE TRANSCRIPTIONAL REGULATORY PROTEIN GABR"/>
    <property type="match status" value="1"/>
</dbReference>
<evidence type="ECO:0000256" key="4">
    <source>
        <dbReference type="ARBA" id="ARBA00023125"/>
    </source>
</evidence>
<dbReference type="RefSeq" id="WP_067760677.1">
    <property type="nucleotide sequence ID" value="NZ_CP015772.1"/>
</dbReference>
<keyword evidence="5" id="KW-0804">Transcription</keyword>
<dbReference type="InterPro" id="IPR004839">
    <property type="entry name" value="Aminotransferase_I/II_large"/>
</dbReference>
<dbReference type="Gene3D" id="1.10.10.10">
    <property type="entry name" value="Winged helix-like DNA-binding domain superfamily/Winged helix DNA-binding domain"/>
    <property type="match status" value="1"/>
</dbReference>
<comment type="similarity">
    <text evidence="1">In the C-terminal section; belongs to the class-I pyridoxal-phosphate-dependent aminotransferase family.</text>
</comment>
<dbReference type="InterPro" id="IPR051446">
    <property type="entry name" value="HTH_trans_reg/aminotransferase"/>
</dbReference>
<dbReference type="PROSITE" id="PS50949">
    <property type="entry name" value="HTH_GNTR"/>
    <property type="match status" value="1"/>
</dbReference>
<protein>
    <submittedName>
        <fullName evidence="7">GntR family transcriptional regulator</fullName>
    </submittedName>
</protein>
<dbReference type="AlphaFoldDB" id="A0A1A9I7E8"/>
<sequence>MSSPVQLPYPTIIALSRQSSTPVYLQVVHQVINAIQRGFLSGGQQLPGTRAMSLLLGIHRKTVVAAYEELDAQGWIITVPNKGSFIKPASGPSGKKKLDVLRLTGYPAKAGFYFKRNTILDIAEEPGPAPTFTDGQPDYRLSPTDQLARYYTAALRRKVNRKHLGYHMPGTSFFKAQLSNFLNSTRGLHIAPKNILVTRGTEMSMYIAAQTLINTGDIILVGTPGYYTANMIFQQSGARLKTLPVDDEGILVETVERICKKQPVRLLYLTPHHHYPTTVVLSAERRVQLLKLSAAYGFIILEDDYEYDLHYQGSPILPLASADTEGMVVYLGAFGKTLAPGFRAGFLVAPDNLITEMQKVQAIIDRQGDTIMEQVLGELIAEGEIHRHLKKTLKIYHTRRDHFCGLLEKKLGTELELVLPPGGLAVWTQWKQEISLLRVSRACAAMGLQLPRLLLYQNTQLSAMRLGFGNFTAPEAALVLDKLQQAVEQMREH</sequence>
<evidence type="ECO:0000259" key="6">
    <source>
        <dbReference type="PROSITE" id="PS50949"/>
    </source>
</evidence>
<dbReference type="Gene3D" id="3.40.640.10">
    <property type="entry name" value="Type I PLP-dependent aspartate aminotransferase-like (Major domain)"/>
    <property type="match status" value="1"/>
</dbReference>
<dbReference type="SUPFAM" id="SSF46785">
    <property type="entry name" value="Winged helix' DNA-binding domain"/>
    <property type="match status" value="1"/>
</dbReference>
<keyword evidence="4" id="KW-0238">DNA-binding</keyword>
<reference evidence="7 8" key="1">
    <citation type="submission" date="2016-05" db="EMBL/GenBank/DDBJ databases">
        <title>Niabella ginsenosidivorans BS26 whole genome sequencing.</title>
        <authorList>
            <person name="Im W.T."/>
            <person name="Siddiqi M.Z."/>
        </authorList>
    </citation>
    <scope>NUCLEOTIDE SEQUENCE [LARGE SCALE GENOMIC DNA]</scope>
    <source>
        <strain evidence="7 8">BS26</strain>
    </source>
</reference>
<dbReference type="PANTHER" id="PTHR46577:SF1">
    <property type="entry name" value="HTH-TYPE TRANSCRIPTIONAL REGULATORY PROTEIN GABR"/>
    <property type="match status" value="1"/>
</dbReference>
<dbReference type="Proteomes" id="UP000077667">
    <property type="component" value="Chromosome"/>
</dbReference>